<dbReference type="Proteomes" id="UP000320660">
    <property type="component" value="Segment"/>
</dbReference>
<proteinExistence type="predicted"/>
<name>A0A513PWH6_9CAUD</name>
<evidence type="ECO:0000313" key="2">
    <source>
        <dbReference type="Proteomes" id="UP000320660"/>
    </source>
</evidence>
<dbReference type="EMBL" id="MK368614">
    <property type="protein sequence ID" value="QAU04278.1"/>
    <property type="molecule type" value="Genomic_DNA"/>
</dbReference>
<organism evidence="1 2">
    <name type="scientific">Vibrio phage 2 TSL-2019</name>
    <dbReference type="NCBI Taxonomy" id="2508172"/>
    <lineage>
        <taxon>Viruses</taxon>
        <taxon>Duplodnaviria</taxon>
        <taxon>Heunggongvirae</taxon>
        <taxon>Uroviricota</taxon>
        <taxon>Caudoviricetes</taxon>
        <taxon>Chimalliviridae</taxon>
        <taxon>Gorgonvirinae</taxon>
        <taxon>Aphroditevirus</taxon>
        <taxon>Aphroditevirus av2TSL2019</taxon>
    </lineage>
</organism>
<dbReference type="RefSeq" id="YP_009843225.1">
    <property type="nucleotide sequence ID" value="NC_048747.1"/>
</dbReference>
<protein>
    <submittedName>
        <fullName evidence="1">Uncharacterized protein</fullName>
    </submittedName>
</protein>
<reference evidence="1 2" key="1">
    <citation type="submission" date="2019-01" db="EMBL/GenBank/DDBJ databases">
        <authorList>
            <person name="Le T.S."/>
            <person name="Kurtboke I."/>
        </authorList>
    </citation>
    <scope>NUCLEOTIDE SEQUENCE [LARGE SCALE GENOMIC DNA]</scope>
</reference>
<keyword evidence="2" id="KW-1185">Reference proteome</keyword>
<dbReference type="GeneID" id="55613491"/>
<accession>A0A513PWH6</accession>
<sequence>MSNTREPVCLTGTYDANGVIHCDPNGNENIRVEFTKTHNHLQASVYVNEINQGFVTFGLSNERAISTFAQGGCWDDNRVAESIHNIISVIH</sequence>
<dbReference type="KEGG" id="vg:55613491"/>
<evidence type="ECO:0000313" key="1">
    <source>
        <dbReference type="EMBL" id="QAU04278.1"/>
    </source>
</evidence>